<dbReference type="Pfam" id="PF02525">
    <property type="entry name" value="Flavodoxin_2"/>
    <property type="match status" value="1"/>
</dbReference>
<comment type="similarity">
    <text evidence="1">Belongs to the NAD(P)H dehydrogenase (quinone) family.</text>
</comment>
<evidence type="ECO:0000256" key="1">
    <source>
        <dbReference type="ARBA" id="ARBA00006252"/>
    </source>
</evidence>
<accession>W1Q635</accession>
<organism evidence="4 5">
    <name type="scientific">Abiotrophia defectiva ATCC 49176</name>
    <dbReference type="NCBI Taxonomy" id="592010"/>
    <lineage>
        <taxon>Bacteria</taxon>
        <taxon>Bacillati</taxon>
        <taxon>Bacillota</taxon>
        <taxon>Bacilli</taxon>
        <taxon>Lactobacillales</taxon>
        <taxon>Aerococcaceae</taxon>
        <taxon>Abiotrophia</taxon>
    </lineage>
</organism>
<dbReference type="GO" id="GO:0005829">
    <property type="term" value="C:cytosol"/>
    <property type="evidence" value="ECO:0007669"/>
    <property type="project" value="TreeGrafter"/>
</dbReference>
<keyword evidence="5" id="KW-1185">Reference proteome</keyword>
<protein>
    <submittedName>
        <fullName evidence="4">Flavodoxin-like protein</fullName>
    </submittedName>
</protein>
<dbReference type="PANTHER" id="PTHR10204:SF34">
    <property type="entry name" value="NAD(P)H DEHYDROGENASE [QUINONE] 1 ISOFORM 1"/>
    <property type="match status" value="1"/>
</dbReference>
<evidence type="ECO:0000259" key="3">
    <source>
        <dbReference type="Pfam" id="PF02525"/>
    </source>
</evidence>
<reference evidence="4" key="1">
    <citation type="submission" date="2013-06" db="EMBL/GenBank/DDBJ databases">
        <authorList>
            <person name="Weinstock G."/>
            <person name="Sodergren E."/>
            <person name="Clifton S."/>
            <person name="Fulton L."/>
            <person name="Fulton B."/>
            <person name="Courtney L."/>
            <person name="Fronick C."/>
            <person name="Harrison M."/>
            <person name="Strong C."/>
            <person name="Farmer C."/>
            <person name="Delahaunty K."/>
            <person name="Markovic C."/>
            <person name="Hall O."/>
            <person name="Minx P."/>
            <person name="Tomlinson C."/>
            <person name="Mitreva M."/>
            <person name="Nelson J."/>
            <person name="Hou S."/>
            <person name="Wollam A."/>
            <person name="Pepin K.H."/>
            <person name="Johnson M."/>
            <person name="Bhonagiri V."/>
            <person name="Nash W.E."/>
            <person name="Warren W."/>
            <person name="Chinwalla A."/>
            <person name="Mardis E.R."/>
            <person name="Wilson R.K."/>
        </authorList>
    </citation>
    <scope>NUCLEOTIDE SEQUENCE [LARGE SCALE GENOMIC DNA]</scope>
    <source>
        <strain evidence="4">ATCC 49176</strain>
    </source>
</reference>
<dbReference type="SUPFAM" id="SSF52218">
    <property type="entry name" value="Flavoproteins"/>
    <property type="match status" value="1"/>
</dbReference>
<sequence>MKVLIVYAYPNHQGLNAQILARVQAGLAGRHEVKTLDLYQEHKEKGFDPCLVFDQDHKRRDLDKDPQMAPYRDLVTWADHLIFIYPIWWGGMPAILKGFVDRVLVKGFAYDYSDNPIPQALLKGRTGWVITTHDTVGFFARLFMQDYGRVLARHILRMVGIKPVQQSQLAYVRGSKPEKIAAFLDKVQAQAASL</sequence>
<dbReference type="RefSeq" id="WP_023391718.1">
    <property type="nucleotide sequence ID" value="NZ_KI535340.1"/>
</dbReference>
<feature type="domain" description="Flavodoxin-like fold" evidence="3">
    <location>
        <begin position="1"/>
        <end position="189"/>
    </location>
</feature>
<evidence type="ECO:0000313" key="4">
    <source>
        <dbReference type="EMBL" id="ESK65599.1"/>
    </source>
</evidence>
<dbReference type="OrthoDB" id="9798454at2"/>
<dbReference type="STRING" id="592010.GCWU000182_001073"/>
<dbReference type="Gene3D" id="3.40.50.360">
    <property type="match status" value="1"/>
</dbReference>
<proteinExistence type="inferred from homology"/>
<gene>
    <name evidence="4" type="ORF">GCWU000182_001073</name>
</gene>
<evidence type="ECO:0000313" key="5">
    <source>
        <dbReference type="Proteomes" id="UP000019050"/>
    </source>
</evidence>
<dbReference type="GO" id="GO:0003955">
    <property type="term" value="F:NAD(P)H dehydrogenase (quinone) activity"/>
    <property type="evidence" value="ECO:0007669"/>
    <property type="project" value="TreeGrafter"/>
</dbReference>
<dbReference type="eggNOG" id="COG2249">
    <property type="taxonomic scope" value="Bacteria"/>
</dbReference>
<dbReference type="AlphaFoldDB" id="W1Q635"/>
<name>W1Q635_ABIDE</name>
<evidence type="ECO:0000256" key="2">
    <source>
        <dbReference type="ARBA" id="ARBA00023002"/>
    </source>
</evidence>
<dbReference type="InterPro" id="IPR029039">
    <property type="entry name" value="Flavoprotein-like_sf"/>
</dbReference>
<dbReference type="GeneID" id="84817609"/>
<dbReference type="Proteomes" id="UP000019050">
    <property type="component" value="Unassembled WGS sequence"/>
</dbReference>
<dbReference type="InterPro" id="IPR051545">
    <property type="entry name" value="NAD(P)H_dehydrogenase_qn"/>
</dbReference>
<dbReference type="InterPro" id="IPR003680">
    <property type="entry name" value="Flavodoxin_fold"/>
</dbReference>
<dbReference type="PANTHER" id="PTHR10204">
    <property type="entry name" value="NAD P H OXIDOREDUCTASE-RELATED"/>
    <property type="match status" value="1"/>
</dbReference>
<comment type="caution">
    <text evidence="4">The sequence shown here is derived from an EMBL/GenBank/DDBJ whole genome shotgun (WGS) entry which is preliminary data.</text>
</comment>
<keyword evidence="2" id="KW-0560">Oxidoreductase</keyword>
<dbReference type="HOGENOM" id="CLU_058643_1_0_9"/>
<dbReference type="EMBL" id="ACIN03000007">
    <property type="protein sequence ID" value="ESK65599.1"/>
    <property type="molecule type" value="Genomic_DNA"/>
</dbReference>